<accession>A0A9N8Q273</accession>
<name>A0A9N8Q273_CHRIL</name>
<protein>
    <submittedName>
        <fullName evidence="1">Uncharacterized protein</fullName>
    </submittedName>
</protein>
<gene>
    <name evidence="1" type="ORF">CINC_LOCUS8007</name>
</gene>
<dbReference type="Proteomes" id="UP001154114">
    <property type="component" value="Chromosome 25"/>
</dbReference>
<keyword evidence="2" id="KW-1185">Reference proteome</keyword>
<evidence type="ECO:0000313" key="2">
    <source>
        <dbReference type="Proteomes" id="UP001154114"/>
    </source>
</evidence>
<evidence type="ECO:0000313" key="1">
    <source>
        <dbReference type="EMBL" id="CAD0205708.1"/>
    </source>
</evidence>
<organism evidence="1 2">
    <name type="scientific">Chrysodeixis includens</name>
    <name type="common">Soybean looper</name>
    <name type="synonym">Pseudoplusia includens</name>
    <dbReference type="NCBI Taxonomy" id="689277"/>
    <lineage>
        <taxon>Eukaryota</taxon>
        <taxon>Metazoa</taxon>
        <taxon>Ecdysozoa</taxon>
        <taxon>Arthropoda</taxon>
        <taxon>Hexapoda</taxon>
        <taxon>Insecta</taxon>
        <taxon>Pterygota</taxon>
        <taxon>Neoptera</taxon>
        <taxon>Endopterygota</taxon>
        <taxon>Lepidoptera</taxon>
        <taxon>Glossata</taxon>
        <taxon>Ditrysia</taxon>
        <taxon>Noctuoidea</taxon>
        <taxon>Noctuidae</taxon>
        <taxon>Plusiinae</taxon>
        <taxon>Chrysodeixis</taxon>
    </lineage>
</organism>
<reference evidence="1" key="1">
    <citation type="submission" date="2021-12" db="EMBL/GenBank/DDBJ databases">
        <authorList>
            <person name="King R."/>
        </authorList>
    </citation>
    <scope>NUCLEOTIDE SEQUENCE</scope>
</reference>
<dbReference type="OrthoDB" id="6743178at2759"/>
<proteinExistence type="predicted"/>
<dbReference type="AlphaFoldDB" id="A0A9N8Q273"/>
<dbReference type="EMBL" id="LR824028">
    <property type="protein sequence ID" value="CAD0205708.1"/>
    <property type="molecule type" value="Genomic_DNA"/>
</dbReference>
<sequence length="183" mass="20208">MASNGITPEIVTNFENVDLEKDKEYSNGTNGTNGTNGVNGTLSLCALDGNCLGVPRTGHRPSIMEVECAKERARLALLKQCSAIFKQGDQRYTKESLHRTFQDELKQQSVVVLNQVACVITKKKMPYASPPSRRGMWGSPRARRLPVYPLKTPSVTPASPLWRGPGKLVEPLHPDPLWRVPNS</sequence>